<sequence length="61" mass="6974">MSFIPIKSSDNHGLIGAIIISLAIIWKIDTLESRPNITIRGIKDVSVYYLLLSYTCWFHVH</sequence>
<accession>A0A0V0IFY1</accession>
<dbReference type="AlphaFoldDB" id="A0A0V0IFY1"/>
<protein>
    <submittedName>
        <fullName evidence="1">Putative ovule protein</fullName>
    </submittedName>
</protein>
<reference evidence="1" key="1">
    <citation type="submission" date="2015-12" db="EMBL/GenBank/DDBJ databases">
        <title>Gene expression during late stages of embryo sac development: a critical building block for successful pollen-pistil interactions.</title>
        <authorList>
            <person name="Liu Y."/>
            <person name="Joly V."/>
            <person name="Sabar M."/>
            <person name="Matton D.P."/>
        </authorList>
    </citation>
    <scope>NUCLEOTIDE SEQUENCE</scope>
</reference>
<proteinExistence type="predicted"/>
<dbReference type="EMBL" id="GEDG01007301">
    <property type="protein sequence ID" value="JAP31191.1"/>
    <property type="molecule type" value="Transcribed_RNA"/>
</dbReference>
<organism evidence="1">
    <name type="scientific">Solanum chacoense</name>
    <name type="common">Chaco potato</name>
    <dbReference type="NCBI Taxonomy" id="4108"/>
    <lineage>
        <taxon>Eukaryota</taxon>
        <taxon>Viridiplantae</taxon>
        <taxon>Streptophyta</taxon>
        <taxon>Embryophyta</taxon>
        <taxon>Tracheophyta</taxon>
        <taxon>Spermatophyta</taxon>
        <taxon>Magnoliopsida</taxon>
        <taxon>eudicotyledons</taxon>
        <taxon>Gunneridae</taxon>
        <taxon>Pentapetalae</taxon>
        <taxon>asterids</taxon>
        <taxon>lamiids</taxon>
        <taxon>Solanales</taxon>
        <taxon>Solanaceae</taxon>
        <taxon>Solanoideae</taxon>
        <taxon>Solaneae</taxon>
        <taxon>Solanum</taxon>
    </lineage>
</organism>
<evidence type="ECO:0000313" key="1">
    <source>
        <dbReference type="EMBL" id="JAP31191.1"/>
    </source>
</evidence>
<name>A0A0V0IFY1_SOLCH</name>